<reference evidence="1" key="1">
    <citation type="submission" date="2021-01" db="EMBL/GenBank/DDBJ databases">
        <authorList>
            <person name="Corre E."/>
            <person name="Pelletier E."/>
            <person name="Niang G."/>
            <person name="Scheremetjew M."/>
            <person name="Finn R."/>
            <person name="Kale V."/>
            <person name="Holt S."/>
            <person name="Cochrane G."/>
            <person name="Meng A."/>
            <person name="Brown T."/>
            <person name="Cohen L."/>
        </authorList>
    </citation>
    <scope>NUCLEOTIDE SEQUENCE</scope>
    <source>
        <strain evidence="1">Ras09</strain>
    </source>
</reference>
<protein>
    <submittedName>
        <fullName evidence="1">Uncharacterized protein</fullName>
    </submittedName>
</protein>
<dbReference type="AlphaFoldDB" id="A0A7S3CVT9"/>
<proteinExistence type="predicted"/>
<gene>
    <name evidence="1" type="ORF">SRAS04492_LOCUS8895</name>
</gene>
<evidence type="ECO:0000313" key="1">
    <source>
        <dbReference type="EMBL" id="CAE0237086.1"/>
    </source>
</evidence>
<dbReference type="EMBL" id="HBIA01017909">
    <property type="protein sequence ID" value="CAE0237086.1"/>
    <property type="molecule type" value="Transcribed_RNA"/>
</dbReference>
<organism evidence="1">
    <name type="scientific">Strombidium rassoulzadegani</name>
    <dbReference type="NCBI Taxonomy" id="1082188"/>
    <lineage>
        <taxon>Eukaryota</taxon>
        <taxon>Sar</taxon>
        <taxon>Alveolata</taxon>
        <taxon>Ciliophora</taxon>
        <taxon>Intramacronucleata</taxon>
        <taxon>Spirotrichea</taxon>
        <taxon>Oligotrichia</taxon>
        <taxon>Strombidiidae</taxon>
        <taxon>Strombidium</taxon>
    </lineage>
</organism>
<name>A0A7S3CVT9_9SPIT</name>
<sequence length="100" mass="11373">MVNQQLRVSQVTDLNYKLSFLMASSQTGKNMVEQEEGGEALEQQPLDLQVTLSVQLREFPNDVVSSRERQVKFAAGKDKFLQLSRDLRDALEQMESLQIA</sequence>
<accession>A0A7S3CVT9</accession>